<keyword evidence="5" id="KW-0210">Decarboxylase</keyword>
<feature type="domain" description="Oxo-4-hydroxy-4-carboxy-5-ureidoimidazoline decarboxylase" evidence="7">
    <location>
        <begin position="7"/>
        <end position="162"/>
    </location>
</feature>
<organism evidence="8 9">
    <name type="scientific">Alteromonas genovensis</name>
    <dbReference type="NCBI Taxonomy" id="471225"/>
    <lineage>
        <taxon>Bacteria</taxon>
        <taxon>Pseudomonadati</taxon>
        <taxon>Pseudomonadota</taxon>
        <taxon>Gammaproteobacteria</taxon>
        <taxon>Alteromonadales</taxon>
        <taxon>Alteromonadaceae</taxon>
        <taxon>Alteromonas/Salinimonas group</taxon>
        <taxon>Alteromonas</taxon>
    </lineage>
</organism>
<reference evidence="8 9" key="1">
    <citation type="submission" date="2020-01" db="EMBL/GenBank/DDBJ databases">
        <title>Genomes of bacteria type strains.</title>
        <authorList>
            <person name="Chen J."/>
            <person name="Zhu S."/>
            <person name="Yang J."/>
        </authorList>
    </citation>
    <scope>NUCLEOTIDE SEQUENCE [LARGE SCALE GENOMIC DNA]</scope>
    <source>
        <strain evidence="8 9">LMG 24078</strain>
    </source>
</reference>
<comment type="caution">
    <text evidence="8">The sequence shown here is derived from an EMBL/GenBank/DDBJ whole genome shotgun (WGS) entry which is preliminary data.</text>
</comment>
<dbReference type="RefSeq" id="WP_163105511.1">
    <property type="nucleotide sequence ID" value="NZ_JAAAWO010000003.1"/>
</dbReference>
<evidence type="ECO:0000313" key="8">
    <source>
        <dbReference type="EMBL" id="NDW14951.1"/>
    </source>
</evidence>
<dbReference type="NCBIfam" id="NF010372">
    <property type="entry name" value="PRK13798.1"/>
    <property type="match status" value="1"/>
</dbReference>
<dbReference type="GO" id="GO:0051997">
    <property type="term" value="F:2-oxo-4-hydroxy-4-carboxy-5-ureidoimidazoline decarboxylase activity"/>
    <property type="evidence" value="ECO:0007669"/>
    <property type="project" value="UniProtKB-EC"/>
</dbReference>
<dbReference type="Proteomes" id="UP000471381">
    <property type="component" value="Unassembled WGS sequence"/>
</dbReference>
<accession>A0A6N9TCT3</accession>
<dbReference type="NCBIfam" id="TIGR03180">
    <property type="entry name" value="UraD_2"/>
    <property type="match status" value="1"/>
</dbReference>
<evidence type="ECO:0000256" key="2">
    <source>
        <dbReference type="ARBA" id="ARBA00004754"/>
    </source>
</evidence>
<dbReference type="Gene3D" id="1.10.3330.10">
    <property type="entry name" value="Oxo-4-hydroxy-4-carboxy-5-ureidoimidazoline decarboxylase"/>
    <property type="match status" value="1"/>
</dbReference>
<protein>
    <recommendedName>
        <fullName evidence="3">2-oxo-4-hydroxy-4-carboxy-5-ureidoimidazoline decarboxylase</fullName>
        <ecNumber evidence="3">4.1.1.97</ecNumber>
    </recommendedName>
</protein>
<evidence type="ECO:0000256" key="1">
    <source>
        <dbReference type="ARBA" id="ARBA00001163"/>
    </source>
</evidence>
<dbReference type="GO" id="GO:0019628">
    <property type="term" value="P:urate catabolic process"/>
    <property type="evidence" value="ECO:0007669"/>
    <property type="project" value="TreeGrafter"/>
</dbReference>
<evidence type="ECO:0000256" key="3">
    <source>
        <dbReference type="ARBA" id="ARBA00012257"/>
    </source>
</evidence>
<dbReference type="Pfam" id="PF09349">
    <property type="entry name" value="OHCU_decarbox"/>
    <property type="match status" value="1"/>
</dbReference>
<dbReference type="EC" id="4.1.1.97" evidence="3"/>
<evidence type="ECO:0000259" key="7">
    <source>
        <dbReference type="Pfam" id="PF09349"/>
    </source>
</evidence>
<evidence type="ECO:0000313" key="9">
    <source>
        <dbReference type="Proteomes" id="UP000471381"/>
    </source>
</evidence>
<dbReference type="GO" id="GO:0006144">
    <property type="term" value="P:purine nucleobase metabolic process"/>
    <property type="evidence" value="ECO:0007669"/>
    <property type="project" value="UniProtKB-KW"/>
</dbReference>
<gene>
    <name evidence="8" type="primary">uraD</name>
    <name evidence="8" type="ORF">GTQ48_05325</name>
</gene>
<dbReference type="SUPFAM" id="SSF158694">
    <property type="entry name" value="UraD-Like"/>
    <property type="match status" value="1"/>
</dbReference>
<keyword evidence="6 8" id="KW-0456">Lyase</keyword>
<dbReference type="InterPro" id="IPR017595">
    <property type="entry name" value="OHCU_decarboxylase-2"/>
</dbReference>
<sequence length="167" mass="18462">MTFDELNSLEDGKAAKWFEQCCAATTWVNSMVNARPYADINALESQAKKAWAACDRDNVLAAFKAHPMIGNIESLRKKFENTKAIAAGEQSGAHTASEETLHELKNENIAYLNKHGFIFIICATGLAAETMLNALKKRLPNSTEEEISIAADEQLKITLLRLYKALS</sequence>
<evidence type="ECO:0000256" key="4">
    <source>
        <dbReference type="ARBA" id="ARBA00022631"/>
    </source>
</evidence>
<comment type="pathway">
    <text evidence="2">Purine metabolism; urate degradation; (S)-allantoin from urate: step 3/3.</text>
</comment>
<proteinExistence type="predicted"/>
<dbReference type="EMBL" id="JAAAWO010000003">
    <property type="protein sequence ID" value="NDW14951.1"/>
    <property type="molecule type" value="Genomic_DNA"/>
</dbReference>
<evidence type="ECO:0000256" key="6">
    <source>
        <dbReference type="ARBA" id="ARBA00023239"/>
    </source>
</evidence>
<dbReference type="InterPro" id="IPR036778">
    <property type="entry name" value="OHCU_decarboxylase_sf"/>
</dbReference>
<comment type="catalytic activity">
    <reaction evidence="1">
        <text>5-hydroxy-2-oxo-4-ureido-2,5-dihydro-1H-imidazole-5-carboxylate + H(+) = (S)-allantoin + CO2</text>
        <dbReference type="Rhea" id="RHEA:26301"/>
        <dbReference type="ChEBI" id="CHEBI:15378"/>
        <dbReference type="ChEBI" id="CHEBI:15678"/>
        <dbReference type="ChEBI" id="CHEBI:16526"/>
        <dbReference type="ChEBI" id="CHEBI:58639"/>
        <dbReference type="EC" id="4.1.1.97"/>
    </reaction>
</comment>
<keyword evidence="4" id="KW-0659">Purine metabolism</keyword>
<dbReference type="PANTHER" id="PTHR43466:SF1">
    <property type="entry name" value="2-OXO-4-HYDROXY-4-CARBOXY-5-UREIDOIMIDAZOLINE DECARBOXYLASE-RELATED"/>
    <property type="match status" value="1"/>
</dbReference>
<keyword evidence="9" id="KW-1185">Reference proteome</keyword>
<dbReference type="InterPro" id="IPR018020">
    <property type="entry name" value="OHCU_decarboxylase"/>
</dbReference>
<evidence type="ECO:0000256" key="5">
    <source>
        <dbReference type="ARBA" id="ARBA00022793"/>
    </source>
</evidence>
<name>A0A6N9TCT3_9ALTE</name>
<dbReference type="PANTHER" id="PTHR43466">
    <property type="entry name" value="2-OXO-4-HYDROXY-4-CARBOXY-5-UREIDOIMIDAZOLINE DECARBOXYLASE-RELATED"/>
    <property type="match status" value="1"/>
</dbReference>
<dbReference type="AlphaFoldDB" id="A0A6N9TCT3"/>